<evidence type="ECO:0000256" key="1">
    <source>
        <dbReference type="ARBA" id="ARBA00005417"/>
    </source>
</evidence>
<evidence type="ECO:0000313" key="7">
    <source>
        <dbReference type="Proteomes" id="UP001595583"/>
    </source>
</evidence>
<proteinExistence type="inferred from homology"/>
<gene>
    <name evidence="6" type="ORF">ACFOHJ_18620</name>
</gene>
<feature type="domain" description="ABC transporter" evidence="5">
    <location>
        <begin position="6"/>
        <end position="238"/>
    </location>
</feature>
<dbReference type="GO" id="GO:0005524">
    <property type="term" value="F:ATP binding"/>
    <property type="evidence" value="ECO:0007669"/>
    <property type="project" value="UniProtKB-KW"/>
</dbReference>
<keyword evidence="3" id="KW-0547">Nucleotide-binding</keyword>
<dbReference type="SUPFAM" id="SSF52540">
    <property type="entry name" value="P-loop containing nucleoside triphosphate hydrolases"/>
    <property type="match status" value="1"/>
</dbReference>
<dbReference type="RefSeq" id="WP_378223257.1">
    <property type="nucleotide sequence ID" value="NZ_JBHRTK010000020.1"/>
</dbReference>
<reference evidence="7" key="1">
    <citation type="journal article" date="2019" name="Int. J. Syst. Evol. Microbiol.">
        <title>The Global Catalogue of Microorganisms (GCM) 10K type strain sequencing project: providing services to taxonomists for standard genome sequencing and annotation.</title>
        <authorList>
            <consortium name="The Broad Institute Genomics Platform"/>
            <consortium name="The Broad Institute Genome Sequencing Center for Infectious Disease"/>
            <person name="Wu L."/>
            <person name="Ma J."/>
        </authorList>
    </citation>
    <scope>NUCLEOTIDE SEQUENCE [LARGE SCALE GENOMIC DNA]</scope>
    <source>
        <strain evidence="7">KCTC 52165</strain>
    </source>
</reference>
<dbReference type="SMART" id="SM00382">
    <property type="entry name" value="AAA"/>
    <property type="match status" value="1"/>
</dbReference>
<sequence>MESERLRISDLHCGYVTPERGLVPAVGGIDLSLKSNEFVSIIGPSGCGKSTLFNVIAGLLAPNSGEVALDGRKIVGQPGHVAYMMQRDLLLPWRTVLDNVVLGPELAGRPMPEARNRALALLRRFGLEGYENSYPSALSGGMRQRAALLRTILCDRSVVLLDEPFGALDALTRATMHEWLLGIQREFRQTMILITHDPDEAVYLSDRVYVATPRPMRFAGIVPVDLPYERTSDVNLTPEFAHHKREVLALLRGDAAASTALH</sequence>
<name>A0ABV7KGW3_9HYPH</name>
<dbReference type="Proteomes" id="UP001595583">
    <property type="component" value="Unassembled WGS sequence"/>
</dbReference>
<protein>
    <submittedName>
        <fullName evidence="6">ABC transporter ATP-binding protein</fullName>
    </submittedName>
</protein>
<evidence type="ECO:0000256" key="2">
    <source>
        <dbReference type="ARBA" id="ARBA00022448"/>
    </source>
</evidence>
<dbReference type="PROSITE" id="PS00211">
    <property type="entry name" value="ABC_TRANSPORTER_1"/>
    <property type="match status" value="1"/>
</dbReference>
<evidence type="ECO:0000313" key="6">
    <source>
        <dbReference type="EMBL" id="MFC3208241.1"/>
    </source>
</evidence>
<evidence type="ECO:0000256" key="4">
    <source>
        <dbReference type="ARBA" id="ARBA00022840"/>
    </source>
</evidence>
<dbReference type="InterPro" id="IPR017871">
    <property type="entry name" value="ABC_transporter-like_CS"/>
</dbReference>
<keyword evidence="7" id="KW-1185">Reference proteome</keyword>
<accession>A0ABV7KGW3</accession>
<evidence type="ECO:0000259" key="5">
    <source>
        <dbReference type="PROSITE" id="PS50893"/>
    </source>
</evidence>
<keyword evidence="2" id="KW-0813">Transport</keyword>
<dbReference type="CDD" id="cd03293">
    <property type="entry name" value="ABC_NrtD_SsuB_transporters"/>
    <property type="match status" value="1"/>
</dbReference>
<dbReference type="InterPro" id="IPR050166">
    <property type="entry name" value="ABC_transporter_ATP-bind"/>
</dbReference>
<dbReference type="PANTHER" id="PTHR42788:SF2">
    <property type="entry name" value="ABC TRANSPORTER ATP-BINDING PROTEIN"/>
    <property type="match status" value="1"/>
</dbReference>
<keyword evidence="4 6" id="KW-0067">ATP-binding</keyword>
<dbReference type="Gene3D" id="3.40.50.300">
    <property type="entry name" value="P-loop containing nucleotide triphosphate hydrolases"/>
    <property type="match status" value="1"/>
</dbReference>
<dbReference type="Pfam" id="PF00005">
    <property type="entry name" value="ABC_tran"/>
    <property type="match status" value="1"/>
</dbReference>
<comment type="similarity">
    <text evidence="1">Belongs to the ABC transporter superfamily.</text>
</comment>
<evidence type="ECO:0000256" key="3">
    <source>
        <dbReference type="ARBA" id="ARBA00022741"/>
    </source>
</evidence>
<dbReference type="EMBL" id="JBHRTK010000020">
    <property type="protein sequence ID" value="MFC3208241.1"/>
    <property type="molecule type" value="Genomic_DNA"/>
</dbReference>
<dbReference type="InterPro" id="IPR003439">
    <property type="entry name" value="ABC_transporter-like_ATP-bd"/>
</dbReference>
<dbReference type="InterPro" id="IPR027417">
    <property type="entry name" value="P-loop_NTPase"/>
</dbReference>
<dbReference type="PROSITE" id="PS50893">
    <property type="entry name" value="ABC_TRANSPORTER_2"/>
    <property type="match status" value="1"/>
</dbReference>
<dbReference type="PANTHER" id="PTHR42788">
    <property type="entry name" value="TAURINE IMPORT ATP-BINDING PROTEIN-RELATED"/>
    <property type="match status" value="1"/>
</dbReference>
<dbReference type="InterPro" id="IPR003593">
    <property type="entry name" value="AAA+_ATPase"/>
</dbReference>
<organism evidence="6 7">
    <name type="scientific">Aquamicrobium soli</name>
    <dbReference type="NCBI Taxonomy" id="1811518"/>
    <lineage>
        <taxon>Bacteria</taxon>
        <taxon>Pseudomonadati</taxon>
        <taxon>Pseudomonadota</taxon>
        <taxon>Alphaproteobacteria</taxon>
        <taxon>Hyphomicrobiales</taxon>
        <taxon>Phyllobacteriaceae</taxon>
        <taxon>Aquamicrobium</taxon>
    </lineage>
</organism>
<comment type="caution">
    <text evidence="6">The sequence shown here is derived from an EMBL/GenBank/DDBJ whole genome shotgun (WGS) entry which is preliminary data.</text>
</comment>